<evidence type="ECO:0000256" key="2">
    <source>
        <dbReference type="SAM" id="SignalP"/>
    </source>
</evidence>
<accession>A0A7S0QZD2</accession>
<evidence type="ECO:0008006" key="4">
    <source>
        <dbReference type="Google" id="ProtNLM"/>
    </source>
</evidence>
<sequence>MTTAIFRNLGKSNGLCFVFRLFAVVSFLKLFVDAESCPSNPTTSTICSQDHAYADDIGVIQTSGRCVAGGRCECSKDFTGTACEIPIRAAANNVLMNSWVFLAKSCWAANAQGGMAVTIKYTPFNCAAGMGCRPEQNVTSSNKLPQIMFYSSYDQKFSQSVLKSYAANSFGAESTDPDRPCFGNSAVYKETISCMEQSPSMVGGMAGTACVFKKQYTLSNTGNRDTLVFLVLAGCDLLGGVDWSVDVSLTAGDSAAVCGSRGTPFGKRCYSDSSGSCLLQELSSLTNTFKPPSKLSRATAAVIAAMFVVVFVIGVVCIKIYQARRKKLRAKELLGRMGLPATRGLNTDPDAADGEFGATAVPGGPPQQTFVLTRAGQDHPAISSSYPHGR</sequence>
<gene>
    <name evidence="3" type="ORF">CCUR1050_LOCUS32703</name>
</gene>
<evidence type="ECO:0000256" key="1">
    <source>
        <dbReference type="SAM" id="Phobius"/>
    </source>
</evidence>
<organism evidence="3">
    <name type="scientific">Cryptomonas curvata</name>
    <dbReference type="NCBI Taxonomy" id="233186"/>
    <lineage>
        <taxon>Eukaryota</taxon>
        <taxon>Cryptophyceae</taxon>
        <taxon>Cryptomonadales</taxon>
        <taxon>Cryptomonadaceae</taxon>
        <taxon>Cryptomonas</taxon>
    </lineage>
</organism>
<feature type="chain" id="PRO_5031369554" description="EGF-like domain-containing protein" evidence="2">
    <location>
        <begin position="35"/>
        <end position="390"/>
    </location>
</feature>
<keyword evidence="1" id="KW-0472">Membrane</keyword>
<reference evidence="3" key="1">
    <citation type="submission" date="2021-01" db="EMBL/GenBank/DDBJ databases">
        <authorList>
            <person name="Corre E."/>
            <person name="Pelletier E."/>
            <person name="Niang G."/>
            <person name="Scheremetjew M."/>
            <person name="Finn R."/>
            <person name="Kale V."/>
            <person name="Holt S."/>
            <person name="Cochrane G."/>
            <person name="Meng A."/>
            <person name="Brown T."/>
            <person name="Cohen L."/>
        </authorList>
    </citation>
    <scope>NUCLEOTIDE SEQUENCE</scope>
    <source>
        <strain evidence="3">CCAP979/52</strain>
    </source>
</reference>
<feature type="signal peptide" evidence="2">
    <location>
        <begin position="1"/>
        <end position="34"/>
    </location>
</feature>
<protein>
    <recommendedName>
        <fullName evidence="4">EGF-like domain-containing protein</fullName>
    </recommendedName>
</protein>
<keyword evidence="1" id="KW-1133">Transmembrane helix</keyword>
<feature type="transmembrane region" description="Helical" evidence="1">
    <location>
        <begin position="298"/>
        <end position="321"/>
    </location>
</feature>
<evidence type="ECO:0000313" key="3">
    <source>
        <dbReference type="EMBL" id="CAD8662506.1"/>
    </source>
</evidence>
<dbReference type="EMBL" id="HBEZ01059549">
    <property type="protein sequence ID" value="CAD8662506.1"/>
    <property type="molecule type" value="Transcribed_RNA"/>
</dbReference>
<name>A0A7S0QZD2_9CRYP</name>
<keyword evidence="2" id="KW-0732">Signal</keyword>
<proteinExistence type="predicted"/>
<keyword evidence="1" id="KW-0812">Transmembrane</keyword>
<dbReference type="AlphaFoldDB" id="A0A7S0QZD2"/>